<protein>
    <submittedName>
        <fullName evidence="8">Outer membrane protein assembly factor BamA</fullName>
    </submittedName>
</protein>
<dbReference type="Gene3D" id="2.40.160.50">
    <property type="entry name" value="membrane protein fhac: a member of the omp85/tpsb transporter family"/>
    <property type="match status" value="1"/>
</dbReference>
<evidence type="ECO:0000256" key="5">
    <source>
        <dbReference type="ARBA" id="ARBA00023237"/>
    </source>
</evidence>
<evidence type="ECO:0000259" key="7">
    <source>
        <dbReference type="Pfam" id="PF07244"/>
    </source>
</evidence>
<name>A0A644X2S6_9ZZZZ</name>
<dbReference type="InterPro" id="IPR039910">
    <property type="entry name" value="D15-like"/>
</dbReference>
<dbReference type="InterPro" id="IPR010827">
    <property type="entry name" value="BamA/TamA_POTRA"/>
</dbReference>
<proteinExistence type="predicted"/>
<dbReference type="EMBL" id="VSSQ01001694">
    <property type="protein sequence ID" value="MPM10455.1"/>
    <property type="molecule type" value="Genomic_DNA"/>
</dbReference>
<keyword evidence="4" id="KW-0472">Membrane</keyword>
<keyword evidence="2" id="KW-0812">Transmembrane</keyword>
<dbReference type="AlphaFoldDB" id="A0A644X2S6"/>
<reference evidence="8" key="1">
    <citation type="submission" date="2019-08" db="EMBL/GenBank/DDBJ databases">
        <authorList>
            <person name="Kucharzyk K."/>
            <person name="Murdoch R.W."/>
            <person name="Higgins S."/>
            <person name="Loffler F."/>
        </authorList>
    </citation>
    <scope>NUCLEOTIDE SEQUENCE</scope>
</reference>
<comment type="caution">
    <text evidence="8">The sequence shown here is derived from an EMBL/GenBank/DDBJ whole genome shotgun (WGS) entry which is preliminary data.</text>
</comment>
<dbReference type="GO" id="GO:0019867">
    <property type="term" value="C:outer membrane"/>
    <property type="evidence" value="ECO:0007669"/>
    <property type="project" value="InterPro"/>
</dbReference>
<organism evidence="8">
    <name type="scientific">bioreactor metagenome</name>
    <dbReference type="NCBI Taxonomy" id="1076179"/>
    <lineage>
        <taxon>unclassified sequences</taxon>
        <taxon>metagenomes</taxon>
        <taxon>ecological metagenomes</taxon>
    </lineage>
</organism>
<evidence type="ECO:0000259" key="6">
    <source>
        <dbReference type="Pfam" id="PF01103"/>
    </source>
</evidence>
<evidence type="ECO:0000256" key="2">
    <source>
        <dbReference type="ARBA" id="ARBA00022692"/>
    </source>
</evidence>
<dbReference type="Pfam" id="PF01103">
    <property type="entry name" value="Omp85"/>
    <property type="match status" value="1"/>
</dbReference>
<dbReference type="PANTHER" id="PTHR12815:SF47">
    <property type="entry name" value="TRANSLOCATION AND ASSEMBLY MODULE SUBUNIT TAMA"/>
    <property type="match status" value="1"/>
</dbReference>
<feature type="domain" description="POTRA" evidence="7">
    <location>
        <begin position="174"/>
        <end position="233"/>
    </location>
</feature>
<dbReference type="PANTHER" id="PTHR12815">
    <property type="entry name" value="SORTING AND ASSEMBLY MACHINERY SAMM50 PROTEIN FAMILY MEMBER"/>
    <property type="match status" value="1"/>
</dbReference>
<keyword evidence="5" id="KW-0998">Cell outer membrane</keyword>
<comment type="subcellular location">
    <subcellularLocation>
        <location evidence="1">Membrane</location>
    </subcellularLocation>
</comment>
<feature type="domain" description="Bacterial surface antigen (D15)" evidence="6">
    <location>
        <begin position="594"/>
        <end position="797"/>
    </location>
</feature>
<evidence type="ECO:0000256" key="3">
    <source>
        <dbReference type="ARBA" id="ARBA00022729"/>
    </source>
</evidence>
<evidence type="ECO:0000256" key="4">
    <source>
        <dbReference type="ARBA" id="ARBA00023136"/>
    </source>
</evidence>
<dbReference type="Pfam" id="PF07244">
    <property type="entry name" value="POTRA"/>
    <property type="match status" value="1"/>
</dbReference>
<gene>
    <name evidence="8" type="primary">bamA_22</name>
    <name evidence="8" type="ORF">SDC9_56787</name>
</gene>
<keyword evidence="3" id="KW-0732">Signal</keyword>
<sequence length="797" mass="91902">MVLAAVLLEGCSITKRNPGKILIRETKLSVDQKALDYYDLDGLIRQHSNRRFLGMRLHTGVYNLGSAMKDRTLIKEKKIRKKIAKKEKKHPVELSEQQKMLEKSKRGFRPWLMNTVGEEPVFLDSGLTTQSVGQMELYCKKHGFFNAEVSDTVIFNKKKNKARVEYIIKSGIPYKINNVEFVSSDPNLKVYLISGKVNSLLKSGDIYNEDVLENERMRINDDLKNLGYYAFSKSYIRYEVDSVLGNNSLNIKLIINRPFKQHRDSTEFYNHRKYNVRRIFVVPDFAVGEENAAIRDTLKFVKLHRNKKDVDTVFFMYREEMRVKPKVIARKIFIRTGTSFCLNDANKTQAELSSLNIFKYINIRFLPDSAPTDPNMPVQMDAYIELSQSPVQSVNFEIEGTNSSGNLGTAGNFVYKNRNLFQGAEQFNFRFKGGLELQKSVFAQQSDVINGLPFNSAEISTEAGLATPVNSRLFAQSSHPMLNYSVGFNYQFRPYYQRYISHLKAQLDWRESSTQVVQFYLPINLVRILPDSLFAERISQFSRTIRYSYEDHFIPGFGISAVKSTQAIRKNRSYHYRKIQFEQAGVALWSLGNGFNNAMNGEVYRVLGINYSQFFKIDWDYRYYKPWLNQTMFVSRFFIGAGIPYGNSVLLPFEKSYSAAGSNDIRAWKFRSLGPGTYSDTTTNFFDRTGDICVVMNFEYRFPIISWFNGAFFVDAGNVWLKNASEEFPGGAFSMDFYKQIAVGAGFGLRLDFDFFIFRIDAAMPLRDPSLPENEMWQKFDKALKKTNISFGIGYPF</sequence>
<evidence type="ECO:0000313" key="8">
    <source>
        <dbReference type="EMBL" id="MPM10455.1"/>
    </source>
</evidence>
<evidence type="ECO:0000256" key="1">
    <source>
        <dbReference type="ARBA" id="ARBA00004370"/>
    </source>
</evidence>
<dbReference type="InterPro" id="IPR000184">
    <property type="entry name" value="Bac_surfAg_D15"/>
</dbReference>
<dbReference type="Gene3D" id="3.10.20.310">
    <property type="entry name" value="membrane protein fhac"/>
    <property type="match status" value="1"/>
</dbReference>
<accession>A0A644X2S6</accession>